<protein>
    <recommendedName>
        <fullName evidence="3">Nuclear migration protein nudC</fullName>
    </recommendedName>
    <alternativeName>
        <fullName evidence="6">Nuclear distribution protein C homolog</fullName>
    </alternativeName>
</protein>
<comment type="subcellular location">
    <subcellularLocation>
        <location evidence="1">Cytoplasm</location>
    </subcellularLocation>
</comment>
<organism evidence="9">
    <name type="scientific">Daphnia pulex</name>
    <name type="common">Water flea</name>
    <dbReference type="NCBI Taxonomy" id="6669"/>
    <lineage>
        <taxon>Eukaryota</taxon>
        <taxon>Metazoa</taxon>
        <taxon>Ecdysozoa</taxon>
        <taxon>Arthropoda</taxon>
        <taxon>Crustacea</taxon>
        <taxon>Branchiopoda</taxon>
        <taxon>Diplostraca</taxon>
        <taxon>Cladocera</taxon>
        <taxon>Anomopoda</taxon>
        <taxon>Daphniidae</taxon>
        <taxon>Daphnia</taxon>
    </lineage>
</organism>
<dbReference type="Pfam" id="PF14050">
    <property type="entry name" value="Nudc_N"/>
    <property type="match status" value="1"/>
</dbReference>
<feature type="compositionally biased region" description="Basic and acidic residues" evidence="7">
    <location>
        <begin position="89"/>
        <end position="110"/>
    </location>
</feature>
<evidence type="ECO:0000256" key="1">
    <source>
        <dbReference type="ARBA" id="ARBA00004496"/>
    </source>
</evidence>
<keyword evidence="5" id="KW-0597">Phosphoprotein</keyword>
<evidence type="ECO:0000256" key="2">
    <source>
        <dbReference type="ARBA" id="ARBA00010513"/>
    </source>
</evidence>
<comment type="similarity">
    <text evidence="2">Belongs to the nudC family.</text>
</comment>
<dbReference type="InterPro" id="IPR007052">
    <property type="entry name" value="CS_dom"/>
</dbReference>
<feature type="compositionally biased region" description="Basic and acidic residues" evidence="7">
    <location>
        <begin position="137"/>
        <end position="148"/>
    </location>
</feature>
<feature type="domain" description="CS" evidence="8">
    <location>
        <begin position="223"/>
        <end position="314"/>
    </location>
</feature>
<dbReference type="Gene3D" id="2.60.40.790">
    <property type="match status" value="1"/>
</dbReference>
<dbReference type="InterPro" id="IPR008978">
    <property type="entry name" value="HSP20-like_chaperone"/>
</dbReference>
<sequence>MADKSEAFDGILLSIATQHEGGVQDLLDTFFSFLCRKTDFYTGAGIQAAEKLLMEKFNKYKIKADQETAKKKAEIEERERKIKERREKELKQQLEEQQKKEAAEPKIKELTDEEAAEMVEQQKKKQEESSNEVAKVASKEVDSTSKKDEEEDPQDVGKLKPNAGNGCDLPNYRWTQTLSDIETIIPTKAKSAKVQNVMDNWQVVGVVLSLLLDVDEGGVGGRLMLLCTLLSSSGTWMTVRIPLPKAGLRSRDLTVDIQKNHLKAGIKNQLPAVVDDRLLHDVKIEESTWLIEDKLTLLITLEKVNKMEWWSRLVVSDPEINTKKINPEPSKLSDLDGETRGLVEKMMYDQRQKEMGLPTSEEQKKQDMMKKFMEQHPEMDFSKCKFS</sequence>
<dbReference type="PANTHER" id="PTHR12356:SF3">
    <property type="entry name" value="NUCLEAR MIGRATION PROTEIN NUDC"/>
    <property type="match status" value="1"/>
</dbReference>
<gene>
    <name evidence="9" type="primary">EOG090X0AH4</name>
</gene>
<dbReference type="PANTHER" id="PTHR12356">
    <property type="entry name" value="NUCLEAR MOVEMENT PROTEIN NUDC"/>
    <property type="match status" value="1"/>
</dbReference>
<dbReference type="OrthoDB" id="416217at2759"/>
<dbReference type="AlphaFoldDB" id="A0A4Y7MV28"/>
<dbReference type="Pfam" id="PF04969">
    <property type="entry name" value="CS"/>
    <property type="match status" value="1"/>
</dbReference>
<feature type="region of interest" description="Disordered" evidence="7">
    <location>
        <begin position="89"/>
        <end position="168"/>
    </location>
</feature>
<dbReference type="InterPro" id="IPR025934">
    <property type="entry name" value="NudC_N_dom"/>
</dbReference>
<evidence type="ECO:0000256" key="7">
    <source>
        <dbReference type="SAM" id="MobiDB-lite"/>
    </source>
</evidence>
<evidence type="ECO:0000256" key="3">
    <source>
        <dbReference type="ARBA" id="ARBA00017641"/>
    </source>
</evidence>
<dbReference type="FunFam" id="2.60.40.790:FF:000001">
    <property type="entry name" value="Nuclear migration protein nudC"/>
    <property type="match status" value="1"/>
</dbReference>
<dbReference type="PROSITE" id="PS51203">
    <property type="entry name" value="CS"/>
    <property type="match status" value="1"/>
</dbReference>
<evidence type="ECO:0000313" key="9">
    <source>
        <dbReference type="EMBL" id="SVE84415.1"/>
    </source>
</evidence>
<evidence type="ECO:0000256" key="5">
    <source>
        <dbReference type="ARBA" id="ARBA00022553"/>
    </source>
</evidence>
<dbReference type="InterPro" id="IPR037898">
    <property type="entry name" value="NudC_fam"/>
</dbReference>
<name>A0A4Y7MV28_DAPPU</name>
<evidence type="ECO:0000259" key="8">
    <source>
        <dbReference type="PROSITE" id="PS51203"/>
    </source>
</evidence>
<feature type="region of interest" description="Disordered" evidence="7">
    <location>
        <begin position="348"/>
        <end position="368"/>
    </location>
</feature>
<dbReference type="SUPFAM" id="SSF49764">
    <property type="entry name" value="HSP20-like chaperones"/>
    <property type="match status" value="2"/>
</dbReference>
<dbReference type="EMBL" id="LR014796">
    <property type="protein sequence ID" value="SVE84415.1"/>
    <property type="molecule type" value="mRNA"/>
</dbReference>
<reference evidence="9" key="1">
    <citation type="submission" date="2018-08" db="EMBL/GenBank/DDBJ databases">
        <authorList>
            <person name="Cornetti L."/>
        </authorList>
    </citation>
    <scope>NUCLEOTIDE SEQUENCE</scope>
    <source>
        <strain evidence="9">PA42</strain>
    </source>
</reference>
<keyword evidence="4" id="KW-0963">Cytoplasm</keyword>
<accession>A0A4Y7MV28</accession>
<proteinExistence type="evidence at transcript level"/>
<evidence type="ECO:0000256" key="4">
    <source>
        <dbReference type="ARBA" id="ARBA00022490"/>
    </source>
</evidence>
<dbReference type="GO" id="GO:0005737">
    <property type="term" value="C:cytoplasm"/>
    <property type="evidence" value="ECO:0007669"/>
    <property type="project" value="UniProtKB-SubCell"/>
</dbReference>
<evidence type="ECO:0000256" key="6">
    <source>
        <dbReference type="ARBA" id="ARBA00030427"/>
    </source>
</evidence>